<name>A0A653L5J7_AERVE</name>
<feature type="compositionally biased region" description="Low complexity" evidence="1">
    <location>
        <begin position="96"/>
        <end position="107"/>
    </location>
</feature>
<reference evidence="2 3" key="1">
    <citation type="submission" date="2019-10" db="EMBL/GenBank/DDBJ databases">
        <authorList>
            <person name="Karimi E."/>
        </authorList>
    </citation>
    <scope>NUCLEOTIDE SEQUENCE [LARGE SCALE GENOMIC DNA]</scope>
    <source>
        <strain evidence="2">Aeromonas sp. 8C</strain>
    </source>
</reference>
<dbReference type="AlphaFoldDB" id="A0A653L5J7"/>
<evidence type="ECO:0000256" key="1">
    <source>
        <dbReference type="SAM" id="MobiDB-lite"/>
    </source>
</evidence>
<organism evidence="2 3">
    <name type="scientific">Aeromonas veronii</name>
    <dbReference type="NCBI Taxonomy" id="654"/>
    <lineage>
        <taxon>Bacteria</taxon>
        <taxon>Pseudomonadati</taxon>
        <taxon>Pseudomonadota</taxon>
        <taxon>Gammaproteobacteria</taxon>
        <taxon>Aeromonadales</taxon>
        <taxon>Aeromonadaceae</taxon>
        <taxon>Aeromonas</taxon>
    </lineage>
</organism>
<dbReference type="EMBL" id="CABWLC010000016">
    <property type="protein sequence ID" value="VXA86642.1"/>
    <property type="molecule type" value="Genomic_DNA"/>
</dbReference>
<protein>
    <submittedName>
        <fullName evidence="2">Uncharacterized protein</fullName>
    </submittedName>
</protein>
<dbReference type="Proteomes" id="UP000439123">
    <property type="component" value="Unassembled WGS sequence"/>
</dbReference>
<accession>A0A653L5J7</accession>
<evidence type="ECO:0000313" key="3">
    <source>
        <dbReference type="Proteomes" id="UP000439123"/>
    </source>
</evidence>
<feature type="region of interest" description="Disordered" evidence="1">
    <location>
        <begin position="93"/>
        <end position="129"/>
    </location>
</feature>
<evidence type="ECO:0000313" key="2">
    <source>
        <dbReference type="EMBL" id="VXA86642.1"/>
    </source>
</evidence>
<gene>
    <name evidence="2" type="ORF">AERO8C_30203</name>
</gene>
<sequence length="129" mass="13507">MRLLGRGISTLCRSRCERDLPADLLAGEGLVEGNRLVVCKADQRGGNRRGTARQLTSGEQGKRGVALHGEAHLQHIGAGALLDMVAGAVRVIASAGPQRQQPQGKQGDMTTHKGVSAPARSPADRRAGI</sequence>
<proteinExistence type="predicted"/>